<dbReference type="SUPFAM" id="SSF101898">
    <property type="entry name" value="NHL repeat"/>
    <property type="match status" value="1"/>
</dbReference>
<evidence type="ECO:0000313" key="2">
    <source>
        <dbReference type="Proteomes" id="UP000683360"/>
    </source>
</evidence>
<organism evidence="1 2">
    <name type="scientific">Mytilus edulis</name>
    <name type="common">Blue mussel</name>
    <dbReference type="NCBI Taxonomy" id="6550"/>
    <lineage>
        <taxon>Eukaryota</taxon>
        <taxon>Metazoa</taxon>
        <taxon>Spiralia</taxon>
        <taxon>Lophotrochozoa</taxon>
        <taxon>Mollusca</taxon>
        <taxon>Bivalvia</taxon>
        <taxon>Autobranchia</taxon>
        <taxon>Pteriomorphia</taxon>
        <taxon>Mytilida</taxon>
        <taxon>Mytiloidea</taxon>
        <taxon>Mytilidae</taxon>
        <taxon>Mytilinae</taxon>
        <taxon>Mytilus</taxon>
    </lineage>
</organism>
<comment type="caution">
    <text evidence="1">The sequence shown here is derived from an EMBL/GenBank/DDBJ whole genome shotgun (WGS) entry which is preliminary data.</text>
</comment>
<proteinExistence type="predicted"/>
<keyword evidence="2" id="KW-1185">Reference proteome</keyword>
<name>A0A8S3PWP6_MYTED</name>
<dbReference type="EMBL" id="CAJPWZ010000228">
    <property type="protein sequence ID" value="CAG2188396.1"/>
    <property type="molecule type" value="Genomic_DNA"/>
</dbReference>
<dbReference type="OrthoDB" id="10348492at2759"/>
<accession>A0A8S3PWP6</accession>
<dbReference type="Proteomes" id="UP000683360">
    <property type="component" value="Unassembled WGS sequence"/>
</dbReference>
<dbReference type="AlphaFoldDB" id="A0A8S3PWP6"/>
<evidence type="ECO:0000313" key="1">
    <source>
        <dbReference type="EMBL" id="CAG2188396.1"/>
    </source>
</evidence>
<gene>
    <name evidence="1" type="ORF">MEDL_3822</name>
</gene>
<sequence>MVVTGCVMLTNGDMLIADHWDRNIVLISNESDKHAKYSKIPNFPYDLTMMDSDHIAITHGESSTYALTVLKLSTGVVEKEIPTKQFAEKYSTIQHCFGISYWDNKLYVMVEKVGIVVLDTSGKALDTISIDTEKVGQEIWVYQDKSIVEPCGLAVASNLDVFISCSKSNNVILIRCDGKDSKIVLQKGDNLVKPKAIHFNRERRELLVCNESNQHAAVYKVV</sequence>
<protein>
    <submittedName>
        <fullName evidence="1">Uncharacterized protein</fullName>
    </submittedName>
</protein>
<reference evidence="1" key="1">
    <citation type="submission" date="2021-03" db="EMBL/GenBank/DDBJ databases">
        <authorList>
            <person name="Bekaert M."/>
        </authorList>
    </citation>
    <scope>NUCLEOTIDE SEQUENCE</scope>
</reference>